<dbReference type="Pfam" id="PF13469">
    <property type="entry name" value="Sulfotransfer_3"/>
    <property type="match status" value="1"/>
</dbReference>
<protein>
    <recommendedName>
        <fullName evidence="3">Sulfotransferase</fullName>
    </recommendedName>
</protein>
<evidence type="ECO:0008006" key="3">
    <source>
        <dbReference type="Google" id="ProtNLM"/>
    </source>
</evidence>
<dbReference type="InterPro" id="IPR027417">
    <property type="entry name" value="P-loop_NTPase"/>
</dbReference>
<evidence type="ECO:0000313" key="1">
    <source>
        <dbReference type="EMBL" id="ASY27914.1"/>
    </source>
</evidence>
<dbReference type="KEGG" id="plim:PHILAsVB114_04625"/>
<proteinExistence type="predicted"/>
<accession>A0A249LG55</accession>
<dbReference type="RefSeq" id="WP_095698214.1">
    <property type="nucleotide sequence ID" value="NZ_CP016782.1"/>
</dbReference>
<gene>
    <name evidence="1" type="ORF">PHILAsVB114_04625</name>
</gene>
<dbReference type="SUPFAM" id="SSF52540">
    <property type="entry name" value="P-loop containing nucleoside triphosphate hydrolases"/>
    <property type="match status" value="1"/>
</dbReference>
<name>A0A249LG55_9ACTN</name>
<dbReference type="EMBL" id="CP016782">
    <property type="protein sequence ID" value="ASY27914.1"/>
    <property type="molecule type" value="Genomic_DNA"/>
</dbReference>
<dbReference type="Gene3D" id="3.40.50.300">
    <property type="entry name" value="P-loop containing nucleotide triphosphate hydrolases"/>
    <property type="match status" value="1"/>
</dbReference>
<reference evidence="1 2" key="1">
    <citation type="submission" date="2016-07" db="EMBL/GenBank/DDBJ databases">
        <title>High microdiversification within the ubiquitous acI lineage of Actinobacteria.</title>
        <authorList>
            <person name="Neuenschwander S.M."/>
            <person name="Salcher M."/>
            <person name="Ghai R."/>
            <person name="Pernthaler J."/>
        </authorList>
    </citation>
    <scope>NUCLEOTIDE SEQUENCE [LARGE SCALE GENOMIC DNA]</scope>
    <source>
        <strain evidence="1">MMS-VB-114</strain>
    </source>
</reference>
<dbReference type="AlphaFoldDB" id="A0A249LG55"/>
<evidence type="ECO:0000313" key="2">
    <source>
        <dbReference type="Proteomes" id="UP000217221"/>
    </source>
</evidence>
<dbReference type="OrthoDB" id="9777890at2"/>
<organism evidence="1 2">
    <name type="scientific">Candidatus Planktophila limnetica</name>
    <dbReference type="NCBI Taxonomy" id="573600"/>
    <lineage>
        <taxon>Bacteria</taxon>
        <taxon>Bacillati</taxon>
        <taxon>Actinomycetota</taxon>
        <taxon>Actinomycetes</taxon>
        <taxon>Candidatus Nanopelagicales</taxon>
        <taxon>Candidatus Nanopelagicaceae</taxon>
        <taxon>Candidatus Planktophila</taxon>
    </lineage>
</organism>
<sequence>MSHNFSPVFIGGSGRSGTTVTLNMLQRHPQFHASLPREIKFLTSRHGLLNLIYQRPLSLEEDLHGLRNNLVTRVMPLLGRNQLHYFSQKLDGPWWSEDGKSGNPRGLIQSLSKDIVEQAHQRFMQSVKSDPAGASREFFYTLAQAQIKKPETKYFGDSTPVNMMHAYHIKELLPDARFINVIRDGRDVALSISKEHWGPNDPHAGLSWWANRVLKSAQALAKIDSTFVHELRIEDLVVRNRDKSYENILNFLQLEDAPKLRQYFQEQMSTERLHIGRWRSEVKEPERFDATYRSLCEKLKSKGVEIKDLT</sequence>
<keyword evidence="2" id="KW-1185">Reference proteome</keyword>
<dbReference type="Proteomes" id="UP000217221">
    <property type="component" value="Chromosome"/>
</dbReference>